<name>W1PIR0_AMBTC</name>
<reference evidence="2" key="1">
    <citation type="journal article" date="2013" name="Science">
        <title>The Amborella genome and the evolution of flowering plants.</title>
        <authorList>
            <consortium name="Amborella Genome Project"/>
        </authorList>
    </citation>
    <scope>NUCLEOTIDE SEQUENCE [LARGE SCALE GENOMIC DNA]</scope>
</reference>
<proteinExistence type="predicted"/>
<dbReference type="EMBL" id="KI393724">
    <property type="protein sequence ID" value="ERN07604.1"/>
    <property type="molecule type" value="Genomic_DNA"/>
</dbReference>
<gene>
    <name evidence="1" type="ORF">AMTR_s00157p00064400</name>
</gene>
<organism evidence="1 2">
    <name type="scientific">Amborella trichopoda</name>
    <dbReference type="NCBI Taxonomy" id="13333"/>
    <lineage>
        <taxon>Eukaryota</taxon>
        <taxon>Viridiplantae</taxon>
        <taxon>Streptophyta</taxon>
        <taxon>Embryophyta</taxon>
        <taxon>Tracheophyta</taxon>
        <taxon>Spermatophyta</taxon>
        <taxon>Magnoliopsida</taxon>
        <taxon>Amborellales</taxon>
        <taxon>Amborellaceae</taxon>
        <taxon>Amborella</taxon>
    </lineage>
</organism>
<dbReference type="Proteomes" id="UP000017836">
    <property type="component" value="Unassembled WGS sequence"/>
</dbReference>
<dbReference type="AlphaFoldDB" id="W1PIR0"/>
<dbReference type="HOGENOM" id="CLU_2041211_0_0_1"/>
<protein>
    <submittedName>
        <fullName evidence="1">Uncharacterized protein</fullName>
    </submittedName>
</protein>
<dbReference type="Gramene" id="ERN07604">
    <property type="protein sequence ID" value="ERN07604"/>
    <property type="gene ID" value="AMTR_s00157p00064400"/>
</dbReference>
<sequence>MNVGKLRHKRIRSREWDTYALPSLNLTNIKRKLLCENQTSRVGVHSNIKDEGSAKYLKKDRKTTESMDSSQSSLLKTEVNAALNGRSPGHSLQVTKPRVVQITLYSIHPLEVLAKRKEPNR</sequence>
<evidence type="ECO:0000313" key="1">
    <source>
        <dbReference type="EMBL" id="ERN07604.1"/>
    </source>
</evidence>
<evidence type="ECO:0000313" key="2">
    <source>
        <dbReference type="Proteomes" id="UP000017836"/>
    </source>
</evidence>
<accession>W1PIR0</accession>
<keyword evidence="2" id="KW-1185">Reference proteome</keyword>